<dbReference type="OrthoDB" id="9782542at2"/>
<dbReference type="EMBL" id="RCUY01000002">
    <property type="protein sequence ID" value="RLP83673.1"/>
    <property type="molecule type" value="Genomic_DNA"/>
</dbReference>
<evidence type="ECO:0000256" key="2">
    <source>
        <dbReference type="SAM" id="Phobius"/>
    </source>
</evidence>
<evidence type="ECO:0000313" key="4">
    <source>
        <dbReference type="EMBL" id="RLP83673.1"/>
    </source>
</evidence>
<reference evidence="4 5" key="1">
    <citation type="submission" date="2018-10" db="EMBL/GenBank/DDBJ databases">
        <authorList>
            <person name="Li J."/>
        </authorList>
    </citation>
    <scope>NUCLEOTIDE SEQUENCE [LARGE SCALE GENOMIC DNA]</scope>
    <source>
        <strain evidence="4 5">JCM 11654</strain>
    </source>
</reference>
<comment type="caution">
    <text evidence="4">The sequence shown here is derived from an EMBL/GenBank/DDBJ whole genome shotgun (WGS) entry which is preliminary data.</text>
</comment>
<dbReference type="Proteomes" id="UP000269438">
    <property type="component" value="Unassembled WGS sequence"/>
</dbReference>
<dbReference type="NCBIfam" id="TIGR00350">
    <property type="entry name" value="lytR_cpsA_psr"/>
    <property type="match status" value="1"/>
</dbReference>
<feature type="transmembrane region" description="Helical" evidence="2">
    <location>
        <begin position="12"/>
        <end position="36"/>
    </location>
</feature>
<dbReference type="Pfam" id="PF03816">
    <property type="entry name" value="LytR_cpsA_psr"/>
    <property type="match status" value="1"/>
</dbReference>
<evidence type="ECO:0000259" key="3">
    <source>
        <dbReference type="Pfam" id="PF03816"/>
    </source>
</evidence>
<dbReference type="AlphaFoldDB" id="A0A3L7AT27"/>
<proteinExistence type="inferred from homology"/>
<protein>
    <submittedName>
        <fullName evidence="4">LytR family transcriptional regulator</fullName>
    </submittedName>
</protein>
<dbReference type="RefSeq" id="WP_121687341.1">
    <property type="nucleotide sequence ID" value="NZ_RCUY01000002.1"/>
</dbReference>
<keyword evidence="2" id="KW-0472">Membrane</keyword>
<dbReference type="InterPro" id="IPR050922">
    <property type="entry name" value="LytR/CpsA/Psr_CW_biosynth"/>
</dbReference>
<accession>A0A3L7AT27</accession>
<comment type="similarity">
    <text evidence="1">Belongs to the LytR/CpsA/Psr (LCP) family.</text>
</comment>
<feature type="domain" description="Cell envelope-related transcriptional attenuator" evidence="3">
    <location>
        <begin position="90"/>
        <end position="234"/>
    </location>
</feature>
<evidence type="ECO:0000256" key="1">
    <source>
        <dbReference type="ARBA" id="ARBA00006068"/>
    </source>
</evidence>
<keyword evidence="2" id="KW-0812">Transmembrane</keyword>
<name>A0A3L7AT27_9MICO</name>
<dbReference type="PANTHER" id="PTHR33392">
    <property type="entry name" value="POLYISOPRENYL-TEICHOIC ACID--PEPTIDOGLYCAN TEICHOIC ACID TRANSFERASE TAGU"/>
    <property type="match status" value="1"/>
</dbReference>
<dbReference type="InterPro" id="IPR004474">
    <property type="entry name" value="LytR_CpsA_psr"/>
</dbReference>
<organism evidence="4 5">
    <name type="scientific">Mycetocola lacteus</name>
    <dbReference type="NCBI Taxonomy" id="76637"/>
    <lineage>
        <taxon>Bacteria</taxon>
        <taxon>Bacillati</taxon>
        <taxon>Actinomycetota</taxon>
        <taxon>Actinomycetes</taxon>
        <taxon>Micrococcales</taxon>
        <taxon>Microbacteriaceae</taxon>
        <taxon>Mycetocola</taxon>
    </lineage>
</organism>
<keyword evidence="5" id="KW-1185">Reference proteome</keyword>
<dbReference type="PANTHER" id="PTHR33392:SF6">
    <property type="entry name" value="POLYISOPRENYL-TEICHOIC ACID--PEPTIDOGLYCAN TEICHOIC ACID TRANSFERASE TAGU"/>
    <property type="match status" value="1"/>
</dbReference>
<sequence>MALTKKKRISLTVILSIVVVVLAVAVGGGIFALTLAQKFDGQTEKIDDPFPDEANRPAKTDTGAQNILLLGSDTRGEIGDKELDNIKGDRSDSMMVLHIPGDRSGVYITSFMRDSWVPIPGHGSAKINAAMAYGGPKLAVEVVEKLINTRIDHVAVIDFDGFEKLTDALGGVTINNPIAFTAMHGKQYFKEGEITLSGTDALSFVRERYSFKDGDYQRARNQQLYMKGVMNKLLSKETLTNPGRVIESIDALAPFLKVDSGLNAGFAAGLAPSMANVRGEDVQFITAPTTGTGTSPDGQSIVRLDDAKMGQLATAFQTDKLEEYFAANKK</sequence>
<dbReference type="Gene3D" id="3.40.630.190">
    <property type="entry name" value="LCP protein"/>
    <property type="match status" value="1"/>
</dbReference>
<evidence type="ECO:0000313" key="5">
    <source>
        <dbReference type="Proteomes" id="UP000269438"/>
    </source>
</evidence>
<keyword evidence="2" id="KW-1133">Transmembrane helix</keyword>
<gene>
    <name evidence="4" type="ORF">D9V34_02320</name>
</gene>